<name>A0ACB0K4L2_TRIPR</name>
<proteinExistence type="predicted"/>
<evidence type="ECO:0000313" key="1">
    <source>
        <dbReference type="EMBL" id="CAJ2651059.1"/>
    </source>
</evidence>
<dbReference type="EMBL" id="CASHSV030000109">
    <property type="protein sequence ID" value="CAJ2651059.1"/>
    <property type="molecule type" value="Genomic_DNA"/>
</dbReference>
<gene>
    <name evidence="1" type="ORF">MILVUS5_LOCUS18756</name>
</gene>
<reference evidence="1" key="1">
    <citation type="submission" date="2023-10" db="EMBL/GenBank/DDBJ databases">
        <authorList>
            <person name="Rodriguez Cubillos JULIANA M."/>
            <person name="De Vega J."/>
        </authorList>
    </citation>
    <scope>NUCLEOTIDE SEQUENCE</scope>
</reference>
<organism evidence="1 2">
    <name type="scientific">Trifolium pratense</name>
    <name type="common">Red clover</name>
    <dbReference type="NCBI Taxonomy" id="57577"/>
    <lineage>
        <taxon>Eukaryota</taxon>
        <taxon>Viridiplantae</taxon>
        <taxon>Streptophyta</taxon>
        <taxon>Embryophyta</taxon>
        <taxon>Tracheophyta</taxon>
        <taxon>Spermatophyta</taxon>
        <taxon>Magnoliopsida</taxon>
        <taxon>eudicotyledons</taxon>
        <taxon>Gunneridae</taxon>
        <taxon>Pentapetalae</taxon>
        <taxon>rosids</taxon>
        <taxon>fabids</taxon>
        <taxon>Fabales</taxon>
        <taxon>Fabaceae</taxon>
        <taxon>Papilionoideae</taxon>
        <taxon>50 kb inversion clade</taxon>
        <taxon>NPAAA clade</taxon>
        <taxon>Hologalegina</taxon>
        <taxon>IRL clade</taxon>
        <taxon>Trifolieae</taxon>
        <taxon>Trifolium</taxon>
    </lineage>
</organism>
<comment type="caution">
    <text evidence="1">The sequence shown here is derived from an EMBL/GenBank/DDBJ whole genome shotgun (WGS) entry which is preliminary data.</text>
</comment>
<keyword evidence="2" id="KW-1185">Reference proteome</keyword>
<sequence>MERCVDDDVVVSTNDEKVQSHIPNDLSFSILSKLAVKSLKRFECVCKSWSLLFDNPNFTKAYRKSFLTKIRAYYDEQDTSVLIHKTNDFPFEGFYNERTFELYSVSSNENNNLVKLDWPNVILDRLPGYDSGFDILRTGSSIQGTLCDYKLMRHIQLPQNCDYAKEYFMSPDFDIKYFLKNQEIQQDFGDEEDFMWEIYSLRTNSWRKLDVDNDIAYA</sequence>
<protein>
    <submittedName>
        <fullName evidence="1">Uncharacterized protein</fullName>
    </submittedName>
</protein>
<dbReference type="Proteomes" id="UP001177021">
    <property type="component" value="Unassembled WGS sequence"/>
</dbReference>
<evidence type="ECO:0000313" key="2">
    <source>
        <dbReference type="Proteomes" id="UP001177021"/>
    </source>
</evidence>
<accession>A0ACB0K4L2</accession>